<sequence>MAQQQQCRTLPTSTRTDETVSTTLVPTSGIFTTTAPPTFTTHTVSTDLCTTNTTVTPATSVCVPSTSTSIETIPGTTAVLTTSTIIESLITNRLTTTLFTTTCSVPTNDNPDNGVTTSNPPPTSTPPEITTTTTTSSTTLANGSVSYSTYTVTTTSTPTPTTQNDSTTKDTKSNTGAIVGGAVGGVVGLLALAAVLWYFFKKSSPSRFDDVFDKHDDYGNTHNHQDKGPLTDEVTEPVGKGYQYGLLGHEAGHGGNATGQAPGFGGGGQEAGYQPGFNETGYQPGLNETGYQPGLNETGYQPTGGNEIGYQPTGGNEIGYQPSGNETGYQTPADGLHTRNGSLAPLLGAVGGAAAGAAVYAAATTSSRPSSSGRPSTGGSTQGLLAQNQQQGYGSQALNAYPPQGQGAYYGTEPRLSPNPSVGSSAYSQQSYGTHSQNMSIPLVASAIPPGRLPANFDPENRSGSPVSIQEQRVLQVINPDSSYGMPVGERDSMFSTSGASSSASPPRPMVDGKGRPIDLNGQMVPLVHLDGGRYEEPLVPSQVAGGSAQTGPLPPAYSS</sequence>
<feature type="region of interest" description="Disordered" evidence="1">
    <location>
        <begin position="364"/>
        <end position="434"/>
    </location>
</feature>
<keyword evidence="2" id="KW-0472">Membrane</keyword>
<feature type="transmembrane region" description="Helical" evidence="2">
    <location>
        <begin position="177"/>
        <end position="200"/>
    </location>
</feature>
<dbReference type="AlphaFoldDB" id="A0A8H5B374"/>
<reference evidence="3 4" key="1">
    <citation type="journal article" date="2020" name="ISME J.">
        <title>Uncovering the hidden diversity of litter-decomposition mechanisms in mushroom-forming fungi.</title>
        <authorList>
            <person name="Floudas D."/>
            <person name="Bentzer J."/>
            <person name="Ahren D."/>
            <person name="Johansson T."/>
            <person name="Persson P."/>
            <person name="Tunlid A."/>
        </authorList>
    </citation>
    <scope>NUCLEOTIDE SEQUENCE [LARGE SCALE GENOMIC DNA]</scope>
    <source>
        <strain evidence="3 4">CBS 175.51</strain>
    </source>
</reference>
<evidence type="ECO:0000256" key="1">
    <source>
        <dbReference type="SAM" id="MobiDB-lite"/>
    </source>
</evidence>
<keyword evidence="2" id="KW-1133">Transmembrane helix</keyword>
<feature type="compositionally biased region" description="Polar residues" evidence="1">
    <location>
        <begin position="418"/>
        <end position="434"/>
    </location>
</feature>
<keyword evidence="4" id="KW-1185">Reference proteome</keyword>
<accession>A0A8H5B374</accession>
<comment type="caution">
    <text evidence="3">The sequence shown here is derived from an EMBL/GenBank/DDBJ whole genome shotgun (WGS) entry which is preliminary data.</text>
</comment>
<feature type="region of interest" description="Disordered" evidence="1">
    <location>
        <begin position="105"/>
        <end position="141"/>
    </location>
</feature>
<protein>
    <submittedName>
        <fullName evidence="3">Uncharacterized protein</fullName>
    </submittedName>
</protein>
<evidence type="ECO:0000313" key="3">
    <source>
        <dbReference type="EMBL" id="KAF5315861.1"/>
    </source>
</evidence>
<evidence type="ECO:0000313" key="4">
    <source>
        <dbReference type="Proteomes" id="UP000541558"/>
    </source>
</evidence>
<feature type="compositionally biased region" description="Low complexity" evidence="1">
    <location>
        <begin position="364"/>
        <end position="379"/>
    </location>
</feature>
<feature type="compositionally biased region" description="Polar residues" evidence="1">
    <location>
        <begin position="382"/>
        <end position="398"/>
    </location>
</feature>
<dbReference type="OrthoDB" id="3263215at2759"/>
<feature type="compositionally biased region" description="Low complexity" evidence="1">
    <location>
        <begin position="494"/>
        <end position="505"/>
    </location>
</feature>
<proteinExistence type="predicted"/>
<keyword evidence="2" id="KW-0812">Transmembrane</keyword>
<organism evidence="3 4">
    <name type="scientific">Ephemerocybe angulata</name>
    <dbReference type="NCBI Taxonomy" id="980116"/>
    <lineage>
        <taxon>Eukaryota</taxon>
        <taxon>Fungi</taxon>
        <taxon>Dikarya</taxon>
        <taxon>Basidiomycota</taxon>
        <taxon>Agaricomycotina</taxon>
        <taxon>Agaricomycetes</taxon>
        <taxon>Agaricomycetidae</taxon>
        <taxon>Agaricales</taxon>
        <taxon>Agaricineae</taxon>
        <taxon>Psathyrellaceae</taxon>
        <taxon>Ephemerocybe</taxon>
    </lineage>
</organism>
<feature type="region of interest" description="Disordered" evidence="1">
    <location>
        <begin position="494"/>
        <end position="520"/>
    </location>
</feature>
<name>A0A8H5B374_9AGAR</name>
<feature type="region of interest" description="Disordered" evidence="1">
    <location>
        <begin position="294"/>
        <end position="337"/>
    </location>
</feature>
<evidence type="ECO:0000256" key="2">
    <source>
        <dbReference type="SAM" id="Phobius"/>
    </source>
</evidence>
<feature type="compositionally biased region" description="Low complexity" evidence="1">
    <location>
        <begin position="126"/>
        <end position="141"/>
    </location>
</feature>
<gene>
    <name evidence="3" type="ORF">D9611_005051</name>
</gene>
<dbReference type="EMBL" id="JAACJK010000220">
    <property type="protein sequence ID" value="KAF5315861.1"/>
    <property type="molecule type" value="Genomic_DNA"/>
</dbReference>
<dbReference type="Proteomes" id="UP000541558">
    <property type="component" value="Unassembled WGS sequence"/>
</dbReference>
<feature type="region of interest" description="Disordered" evidence="1">
    <location>
        <begin position="537"/>
        <end position="560"/>
    </location>
</feature>